<accession>A0A1J4JM51</accession>
<dbReference type="InterPro" id="IPR017920">
    <property type="entry name" value="COMM"/>
</dbReference>
<dbReference type="Pfam" id="PF07258">
    <property type="entry name" value="COMM_domain"/>
    <property type="match status" value="1"/>
</dbReference>
<gene>
    <name evidence="2" type="ORF">TRFO_08934</name>
</gene>
<evidence type="ECO:0000313" key="3">
    <source>
        <dbReference type="Proteomes" id="UP000179807"/>
    </source>
</evidence>
<evidence type="ECO:0000259" key="1">
    <source>
        <dbReference type="PROSITE" id="PS51269"/>
    </source>
</evidence>
<dbReference type="PANTHER" id="PTHR12333">
    <property type="entry name" value="COMM DOMAIN CONTAINING PROTEIN 10"/>
    <property type="match status" value="1"/>
</dbReference>
<comment type="caution">
    <text evidence="2">The sequence shown here is derived from an EMBL/GenBank/DDBJ whole genome shotgun (WGS) entry which is preliminary data.</text>
</comment>
<evidence type="ECO:0000313" key="2">
    <source>
        <dbReference type="EMBL" id="OHS98348.1"/>
    </source>
</evidence>
<organism evidence="2 3">
    <name type="scientific">Tritrichomonas foetus</name>
    <dbReference type="NCBI Taxonomy" id="1144522"/>
    <lineage>
        <taxon>Eukaryota</taxon>
        <taxon>Metamonada</taxon>
        <taxon>Parabasalia</taxon>
        <taxon>Tritrichomonadida</taxon>
        <taxon>Tritrichomonadidae</taxon>
        <taxon>Tritrichomonas</taxon>
    </lineage>
</organism>
<dbReference type="GeneID" id="94829284"/>
<proteinExistence type="predicted"/>
<dbReference type="RefSeq" id="XP_068351485.1">
    <property type="nucleotide sequence ID" value="XM_068494580.1"/>
</dbReference>
<sequence>MTDQANALQEAMQTADKIPKRQFAQVLRRIAIALRTGNPTPFTEDDVQTLITSFEMTPSEFDAMFSACSYLLQQAACFSFDSEKILAYASQSGASEDISECFSAVWDAEGDDLIDSMKQKTIASKVLNNTAWRLDLKADEIGKAPMREPVLLFDLNIQNEKPLTIQFTHDELTQLYNQIEEIQQNIDKLT</sequence>
<dbReference type="PROSITE" id="PS51269">
    <property type="entry name" value="COMM"/>
    <property type="match status" value="1"/>
</dbReference>
<dbReference type="PANTHER" id="PTHR12333:SF0">
    <property type="entry name" value="COMM DOMAIN-CONTAINING PROTEIN 10"/>
    <property type="match status" value="1"/>
</dbReference>
<protein>
    <submittedName>
        <fullName evidence="2">HCaRG protein</fullName>
    </submittedName>
</protein>
<reference evidence="2" key="1">
    <citation type="submission" date="2016-10" db="EMBL/GenBank/DDBJ databases">
        <authorList>
            <person name="Benchimol M."/>
            <person name="Almeida L.G."/>
            <person name="Vasconcelos A.T."/>
            <person name="Perreira-Neves A."/>
            <person name="Rosa I.A."/>
            <person name="Tasca T."/>
            <person name="Bogo M.R."/>
            <person name="de Souza W."/>
        </authorList>
    </citation>
    <scope>NUCLEOTIDE SEQUENCE [LARGE SCALE GENOMIC DNA]</scope>
    <source>
        <strain evidence="2">K</strain>
    </source>
</reference>
<dbReference type="VEuPathDB" id="TrichDB:TRFO_08934"/>
<dbReference type="Proteomes" id="UP000179807">
    <property type="component" value="Unassembled WGS sequence"/>
</dbReference>
<name>A0A1J4JM51_9EUKA</name>
<keyword evidence="3" id="KW-1185">Reference proteome</keyword>
<feature type="domain" description="COMM" evidence="1">
    <location>
        <begin position="126"/>
        <end position="190"/>
    </location>
</feature>
<dbReference type="EMBL" id="MLAK01001060">
    <property type="protein sequence ID" value="OHS98348.1"/>
    <property type="molecule type" value="Genomic_DNA"/>
</dbReference>
<dbReference type="Pfam" id="PF21672">
    <property type="entry name" value="COMM_HN"/>
    <property type="match status" value="1"/>
</dbReference>
<dbReference type="InterPro" id="IPR037361">
    <property type="entry name" value="COMMD10"/>
</dbReference>
<dbReference type="AlphaFoldDB" id="A0A1J4JM51"/>
<dbReference type="OrthoDB" id="77522at2759"/>